<comment type="caution">
    <text evidence="12">The sequence shown here is derived from an EMBL/GenBank/DDBJ whole genome shotgun (WGS) entry which is preliminary data.</text>
</comment>
<dbReference type="SMART" id="SM00614">
    <property type="entry name" value="ZnF_BED"/>
    <property type="match status" value="1"/>
</dbReference>
<dbReference type="SUPFAM" id="SSF140996">
    <property type="entry name" value="Hermes dimerisation domain"/>
    <property type="match status" value="1"/>
</dbReference>
<dbReference type="GO" id="GO:0009791">
    <property type="term" value="P:post-embryonic development"/>
    <property type="evidence" value="ECO:0007669"/>
    <property type="project" value="UniProtKB-ARBA"/>
</dbReference>
<dbReference type="InterPro" id="IPR008906">
    <property type="entry name" value="HATC_C_dom"/>
</dbReference>
<evidence type="ECO:0000256" key="6">
    <source>
        <dbReference type="ARBA" id="ARBA00023125"/>
    </source>
</evidence>
<keyword evidence="5" id="KW-0805">Transcription regulation</keyword>
<dbReference type="InterPro" id="IPR052035">
    <property type="entry name" value="ZnF_BED_domain_contain"/>
</dbReference>
<dbReference type="Pfam" id="PF05699">
    <property type="entry name" value="Dimer_Tnp_hAT"/>
    <property type="match status" value="1"/>
</dbReference>
<evidence type="ECO:0000256" key="2">
    <source>
        <dbReference type="ARBA" id="ARBA00022723"/>
    </source>
</evidence>
<dbReference type="GO" id="GO:0005634">
    <property type="term" value="C:nucleus"/>
    <property type="evidence" value="ECO:0007669"/>
    <property type="project" value="UniProtKB-SubCell"/>
</dbReference>
<feature type="region of interest" description="Disordered" evidence="10">
    <location>
        <begin position="484"/>
        <end position="507"/>
    </location>
</feature>
<dbReference type="InterPro" id="IPR012337">
    <property type="entry name" value="RNaseH-like_sf"/>
</dbReference>
<proteinExistence type="predicted"/>
<evidence type="ECO:0000313" key="13">
    <source>
        <dbReference type="Proteomes" id="UP000762676"/>
    </source>
</evidence>
<accession>A0AAV4I2Z7</accession>
<evidence type="ECO:0000256" key="4">
    <source>
        <dbReference type="ARBA" id="ARBA00022833"/>
    </source>
</evidence>
<name>A0AAV4I2Z7_9GAST</name>
<dbReference type="GO" id="GO:0003677">
    <property type="term" value="F:DNA binding"/>
    <property type="evidence" value="ECO:0007669"/>
    <property type="project" value="UniProtKB-KW"/>
</dbReference>
<keyword evidence="8" id="KW-0539">Nucleus</keyword>
<dbReference type="GO" id="GO:0046983">
    <property type="term" value="F:protein dimerization activity"/>
    <property type="evidence" value="ECO:0007669"/>
    <property type="project" value="InterPro"/>
</dbReference>
<dbReference type="PANTHER" id="PTHR46481:SF10">
    <property type="entry name" value="ZINC FINGER BED DOMAIN-CONTAINING PROTEIN 39"/>
    <property type="match status" value="1"/>
</dbReference>
<feature type="compositionally biased region" description="Pro residues" evidence="10">
    <location>
        <begin position="485"/>
        <end position="494"/>
    </location>
</feature>
<evidence type="ECO:0000259" key="11">
    <source>
        <dbReference type="PROSITE" id="PS50808"/>
    </source>
</evidence>
<evidence type="ECO:0000256" key="9">
    <source>
        <dbReference type="PROSITE-ProRule" id="PRU00027"/>
    </source>
</evidence>
<sequence>MSSGSTTMRKSPAWNFMVKQGEDMVQCLLCNVVLKHSKNTSNMLGHLKSKHPFEVGDTVQIAPKKRKATSREEPKKSSAIQPRLTETSKTEIDVQVKHEPRSPETSRKELLDRDVLLFIVQDLQPFSVVEDKGFRRLVRDLDPNYQLPSRREIVRTLLPEVFDETKSEIFHELSDASAVALTTEVWSSRHMQSFLIITAHFINQEWEFKQYVLETLTLSSRFSVSPTAEYIAEELSRVMEEWEIRDKVTAVVTDNDANVLAAIRRLELQHISCLAHTLNLVVEGAINTVTNIGDVRKRVNDIVSYFHSSAKSTGMLEDLQLQNGKPRRRLIQDVENRWNSTFFMLQRYLEEREFVTMSLGFADQQDMCLTEEENELVKMTVKALEPFETATRELSEEKFTTLSKVLPLICSLQNYCSQLQVAENSLLLSELLDQLLHHFPSLEDNCLFTMSTFLDPRFKRFAFQSEQVTADIESQLLERMHVPEPAEPSLPEPESPTNSDSDCEESPADCGLWEAFDNKIASQFQAAEQSRPRPQVVELKRFNDEPPVRRSSNPLAWWKENAAMLPLLSPSAKQLLCIPATSVPPEILFSQAGEVASHRRSYFGEERVNEVLFLNKNVEF</sequence>
<organism evidence="12 13">
    <name type="scientific">Elysia marginata</name>
    <dbReference type="NCBI Taxonomy" id="1093978"/>
    <lineage>
        <taxon>Eukaryota</taxon>
        <taxon>Metazoa</taxon>
        <taxon>Spiralia</taxon>
        <taxon>Lophotrochozoa</taxon>
        <taxon>Mollusca</taxon>
        <taxon>Gastropoda</taxon>
        <taxon>Heterobranchia</taxon>
        <taxon>Euthyneura</taxon>
        <taxon>Panpulmonata</taxon>
        <taxon>Sacoglossa</taxon>
        <taxon>Placobranchoidea</taxon>
        <taxon>Plakobranchidae</taxon>
        <taxon>Elysia</taxon>
    </lineage>
</organism>
<dbReference type="GO" id="GO:0008270">
    <property type="term" value="F:zinc ion binding"/>
    <property type="evidence" value="ECO:0007669"/>
    <property type="project" value="UniProtKB-KW"/>
</dbReference>
<dbReference type="PANTHER" id="PTHR46481">
    <property type="entry name" value="ZINC FINGER BED DOMAIN-CONTAINING PROTEIN 4"/>
    <property type="match status" value="1"/>
</dbReference>
<evidence type="ECO:0000256" key="5">
    <source>
        <dbReference type="ARBA" id="ARBA00023015"/>
    </source>
</evidence>
<gene>
    <name evidence="12" type="ORF">ElyMa_006498100</name>
</gene>
<protein>
    <submittedName>
        <fullName evidence="12">Zinc finger BED domain-containing protein 4</fullName>
    </submittedName>
</protein>
<comment type="subcellular location">
    <subcellularLocation>
        <location evidence="1">Nucleus</location>
    </subcellularLocation>
</comment>
<dbReference type="Gene3D" id="1.10.10.1070">
    <property type="entry name" value="Zinc finger, BED domain-containing"/>
    <property type="match status" value="1"/>
</dbReference>
<keyword evidence="2" id="KW-0479">Metal-binding</keyword>
<feature type="domain" description="BED-type" evidence="11">
    <location>
        <begin position="8"/>
        <end position="58"/>
    </location>
</feature>
<dbReference type="Pfam" id="PF02892">
    <property type="entry name" value="zf-BED"/>
    <property type="match status" value="1"/>
</dbReference>
<dbReference type="SUPFAM" id="SSF53098">
    <property type="entry name" value="Ribonuclease H-like"/>
    <property type="match status" value="1"/>
</dbReference>
<keyword evidence="7" id="KW-0804">Transcription</keyword>
<feature type="compositionally biased region" description="Basic and acidic residues" evidence="10">
    <location>
        <begin position="86"/>
        <end position="106"/>
    </location>
</feature>
<dbReference type="Proteomes" id="UP000762676">
    <property type="component" value="Unassembled WGS sequence"/>
</dbReference>
<dbReference type="InterPro" id="IPR036236">
    <property type="entry name" value="Znf_C2H2_sf"/>
</dbReference>
<dbReference type="InterPro" id="IPR003656">
    <property type="entry name" value="Znf_BED"/>
</dbReference>
<dbReference type="SUPFAM" id="SSF57667">
    <property type="entry name" value="beta-beta-alpha zinc fingers"/>
    <property type="match status" value="1"/>
</dbReference>
<keyword evidence="13" id="KW-1185">Reference proteome</keyword>
<reference evidence="12 13" key="1">
    <citation type="journal article" date="2021" name="Elife">
        <title>Chloroplast acquisition without the gene transfer in kleptoplastic sea slugs, Plakobranchus ocellatus.</title>
        <authorList>
            <person name="Maeda T."/>
            <person name="Takahashi S."/>
            <person name="Yoshida T."/>
            <person name="Shimamura S."/>
            <person name="Takaki Y."/>
            <person name="Nagai Y."/>
            <person name="Toyoda A."/>
            <person name="Suzuki Y."/>
            <person name="Arimoto A."/>
            <person name="Ishii H."/>
            <person name="Satoh N."/>
            <person name="Nishiyama T."/>
            <person name="Hasebe M."/>
            <person name="Maruyama T."/>
            <person name="Minagawa J."/>
            <person name="Obokata J."/>
            <person name="Shigenobu S."/>
        </authorList>
    </citation>
    <scope>NUCLEOTIDE SEQUENCE [LARGE SCALE GENOMIC DNA]</scope>
</reference>
<evidence type="ECO:0000256" key="8">
    <source>
        <dbReference type="ARBA" id="ARBA00023242"/>
    </source>
</evidence>
<keyword evidence="4" id="KW-0862">Zinc</keyword>
<feature type="region of interest" description="Disordered" evidence="10">
    <location>
        <begin position="62"/>
        <end position="106"/>
    </location>
</feature>
<dbReference type="EMBL" id="BMAT01013038">
    <property type="protein sequence ID" value="GFS04562.1"/>
    <property type="molecule type" value="Genomic_DNA"/>
</dbReference>
<evidence type="ECO:0000256" key="1">
    <source>
        <dbReference type="ARBA" id="ARBA00004123"/>
    </source>
</evidence>
<keyword evidence="3 9" id="KW-0863">Zinc-finger</keyword>
<evidence type="ECO:0000313" key="12">
    <source>
        <dbReference type="EMBL" id="GFS04562.1"/>
    </source>
</evidence>
<evidence type="ECO:0000256" key="10">
    <source>
        <dbReference type="SAM" id="MobiDB-lite"/>
    </source>
</evidence>
<evidence type="ECO:0000256" key="7">
    <source>
        <dbReference type="ARBA" id="ARBA00023163"/>
    </source>
</evidence>
<dbReference type="PROSITE" id="PS50808">
    <property type="entry name" value="ZF_BED"/>
    <property type="match status" value="1"/>
</dbReference>
<evidence type="ECO:0000256" key="3">
    <source>
        <dbReference type="ARBA" id="ARBA00022771"/>
    </source>
</evidence>
<keyword evidence="6" id="KW-0238">DNA-binding</keyword>
<dbReference type="AlphaFoldDB" id="A0AAV4I2Z7"/>